<evidence type="ECO:0000313" key="5">
    <source>
        <dbReference type="EMBL" id="AFP10218.1"/>
    </source>
</evidence>
<dbReference type="AlphaFoldDB" id="V9LC56"/>
<dbReference type="EMBL" id="JW877701">
    <property type="protein sequence ID" value="AFP10218.1"/>
    <property type="molecule type" value="mRNA"/>
</dbReference>
<evidence type="ECO:0000256" key="4">
    <source>
        <dbReference type="SAM" id="MobiDB-lite"/>
    </source>
</evidence>
<dbReference type="SUPFAM" id="SSF56399">
    <property type="entry name" value="ADP-ribosylation"/>
    <property type="match status" value="1"/>
</dbReference>
<protein>
    <submittedName>
        <fullName evidence="5">tRNA 2'-phosphotransferase 1</fullName>
    </submittedName>
</protein>
<sequence length="102" mass="11252">MSRTHIHLAPGLPGDGNLVSGMRQDCELAIFIDLRRALSDGIPFFWSANKVILTPGNESGLLPPSLFQRVVQLKPNRRLLSLDGAEDRSAPREDNSRGQQCD</sequence>
<dbReference type="InterPro" id="IPR042081">
    <property type="entry name" value="RNA_2'-PTrans_C"/>
</dbReference>
<evidence type="ECO:0000256" key="3">
    <source>
        <dbReference type="ARBA" id="ARBA00023027"/>
    </source>
</evidence>
<dbReference type="PANTHER" id="PTHR12684:SF2">
    <property type="entry name" value="TRNA 2'-PHOSPHOTRANSFERASE 1"/>
    <property type="match status" value="1"/>
</dbReference>
<organism evidence="5">
    <name type="scientific">Callorhinchus milii</name>
    <name type="common">Ghost shark</name>
    <dbReference type="NCBI Taxonomy" id="7868"/>
    <lineage>
        <taxon>Eukaryota</taxon>
        <taxon>Metazoa</taxon>
        <taxon>Chordata</taxon>
        <taxon>Craniata</taxon>
        <taxon>Vertebrata</taxon>
        <taxon>Chondrichthyes</taxon>
        <taxon>Holocephali</taxon>
        <taxon>Chimaeriformes</taxon>
        <taxon>Callorhinchidae</taxon>
        <taxon>Callorhinchus</taxon>
    </lineage>
</organism>
<reference evidence="5" key="1">
    <citation type="journal article" date="2014" name="Nature">
        <title>Elephant shark genome provides unique insights into gnathostome evolution.</title>
        <authorList>
            <consortium name="International Elephant Shark Genome Sequencing Consortium"/>
            <person name="Venkatesh B."/>
            <person name="Lee A.P."/>
            <person name="Ravi V."/>
            <person name="Maurya A.K."/>
            <person name="Lian M.M."/>
            <person name="Swann J.B."/>
            <person name="Ohta Y."/>
            <person name="Flajnik M.F."/>
            <person name="Sutoh Y."/>
            <person name="Kasahara M."/>
            <person name="Hoon S."/>
            <person name="Gangu V."/>
            <person name="Roy S.W."/>
            <person name="Irimia M."/>
            <person name="Korzh V."/>
            <person name="Kondrychyn I."/>
            <person name="Lim Z.W."/>
            <person name="Tay B.H."/>
            <person name="Tohari S."/>
            <person name="Kong K.W."/>
            <person name="Ho S."/>
            <person name="Lorente-Galdos B."/>
            <person name="Quilez J."/>
            <person name="Marques-Bonet T."/>
            <person name="Raney B.J."/>
            <person name="Ingham P.W."/>
            <person name="Tay A."/>
            <person name="Hillier L.W."/>
            <person name="Minx P."/>
            <person name="Boehm T."/>
            <person name="Wilson R.K."/>
            <person name="Brenner S."/>
            <person name="Warren W.C."/>
        </authorList>
    </citation>
    <scope>NUCLEOTIDE SEQUENCE</scope>
    <source>
        <tissue evidence="5">Liver</tissue>
    </source>
</reference>
<proteinExistence type="evidence at transcript level"/>
<dbReference type="GO" id="GO:0006388">
    <property type="term" value="P:tRNA splicing, via endonucleolytic cleavage and ligation"/>
    <property type="evidence" value="ECO:0007669"/>
    <property type="project" value="TreeGrafter"/>
</dbReference>
<dbReference type="PANTHER" id="PTHR12684">
    <property type="entry name" value="PUTATIVE PHOSPHOTRANSFERASE"/>
    <property type="match status" value="1"/>
</dbReference>
<name>V9LC56_CALMI</name>
<dbReference type="GO" id="GO:0000215">
    <property type="term" value="F:tRNA 2'-phosphotransferase activity"/>
    <property type="evidence" value="ECO:0007669"/>
    <property type="project" value="TreeGrafter"/>
</dbReference>
<dbReference type="InterPro" id="IPR002745">
    <property type="entry name" value="Ptrans_KptA/Tpt1"/>
</dbReference>
<dbReference type="Pfam" id="PF01885">
    <property type="entry name" value="PTS_2-RNA"/>
    <property type="match status" value="1"/>
</dbReference>
<accession>V9LC56</accession>
<evidence type="ECO:0000256" key="1">
    <source>
        <dbReference type="ARBA" id="ARBA00009836"/>
    </source>
</evidence>
<dbReference type="Gene3D" id="3.20.170.30">
    <property type="match status" value="1"/>
</dbReference>
<feature type="region of interest" description="Disordered" evidence="4">
    <location>
        <begin position="81"/>
        <end position="102"/>
    </location>
</feature>
<evidence type="ECO:0000256" key="2">
    <source>
        <dbReference type="ARBA" id="ARBA00022679"/>
    </source>
</evidence>
<keyword evidence="3" id="KW-0520">NAD</keyword>
<comment type="similarity">
    <text evidence="1">Belongs to the KptA/TPT1 family.</text>
</comment>
<feature type="compositionally biased region" description="Basic and acidic residues" evidence="4">
    <location>
        <begin position="85"/>
        <end position="96"/>
    </location>
</feature>
<keyword evidence="2 5" id="KW-0808">Transferase</keyword>